<dbReference type="Proteomes" id="UP000790709">
    <property type="component" value="Unassembled WGS sequence"/>
</dbReference>
<protein>
    <submittedName>
        <fullName evidence="1">Uncharacterized protein</fullName>
    </submittedName>
</protein>
<feature type="non-terminal residue" evidence="1">
    <location>
        <position position="746"/>
    </location>
</feature>
<name>A0ACB8AUI8_9AGAM</name>
<reference evidence="1" key="1">
    <citation type="journal article" date="2021" name="New Phytol.">
        <title>Evolutionary innovations through gain and loss of genes in the ectomycorrhizal Boletales.</title>
        <authorList>
            <person name="Wu G."/>
            <person name="Miyauchi S."/>
            <person name="Morin E."/>
            <person name="Kuo A."/>
            <person name="Drula E."/>
            <person name="Varga T."/>
            <person name="Kohler A."/>
            <person name="Feng B."/>
            <person name="Cao Y."/>
            <person name="Lipzen A."/>
            <person name="Daum C."/>
            <person name="Hundley H."/>
            <person name="Pangilinan J."/>
            <person name="Johnson J."/>
            <person name="Barry K."/>
            <person name="LaButti K."/>
            <person name="Ng V."/>
            <person name="Ahrendt S."/>
            <person name="Min B."/>
            <person name="Choi I.G."/>
            <person name="Park H."/>
            <person name="Plett J.M."/>
            <person name="Magnuson J."/>
            <person name="Spatafora J.W."/>
            <person name="Nagy L.G."/>
            <person name="Henrissat B."/>
            <person name="Grigoriev I.V."/>
            <person name="Yang Z.L."/>
            <person name="Xu J."/>
            <person name="Martin F.M."/>
        </authorList>
    </citation>
    <scope>NUCLEOTIDE SEQUENCE</scope>
    <source>
        <strain evidence="1">KUC20120723A-06</strain>
    </source>
</reference>
<evidence type="ECO:0000313" key="1">
    <source>
        <dbReference type="EMBL" id="KAH7917181.1"/>
    </source>
</evidence>
<feature type="non-terminal residue" evidence="1">
    <location>
        <position position="1"/>
    </location>
</feature>
<accession>A0ACB8AUI8</accession>
<evidence type="ECO:0000313" key="2">
    <source>
        <dbReference type="Proteomes" id="UP000790709"/>
    </source>
</evidence>
<proteinExistence type="predicted"/>
<sequence>SSMDDADGALPFEGAGWRKTTVTIKVPFHNRTERPGVREYPAADFYHRSIVSVIREKLANDHHDELFHYQPYELQWRRGPSQRPVNVHGELYTSQAFIQAHRELQQSPPEPGCDLERVVVALMFWSDSTHLTSFGNAKLWPCYMFFGNESKYRRCKPSCRLCNHVAYFKNLPDSFKDFATENFGSKGPNSDFMAHCHRELFHAQWEILLDDEFVEACKHGIVILCCDGIERRFYPRIFTYAADYPEKCIIPLSRVQNLGMAQDMKERIVLARIDDGFRQRKTDISRSLIYDRGYGVRSKAVETLLKDQSLVPTSLQNAFSKRLGSLGFNLFFMLVVDLLHEFELGVWKALFTHLIRILSAAGVGEALVHELDRRSYRLVPTFGRDTIRKFASNTSEMKKMAARNFEDLLQCAIPVFDALLPEPHNSHVLTLLFTCAHWHALAKLRMHTDETLDLLDSVTAAIGQQLRHFEKHTCAAFVTQELKREAERRQRRQSRSSSGNGNATGSMLRGRPARRRKTFNLQTYKLHSLGDYSSSIRKFGTTDSYSTESGELEHRTSKKRYCRTDRKEFVKQITRIERREARIHRIRDKHRDQQLPPTSEEEVARTPEAHFHDFLPKLRRHLLPRIKDILAKENGLSSARDSVPVPGATHTSADPEGSVYIKAERMYRHNMLRLNYTTYDVRRAQDMINPSTSKCNVMLLANTVDSEIIGQHPYLYARVLGIYHVNVTYVGPGMIDYSSRRIDFLW</sequence>
<organism evidence="1 2">
    <name type="scientific">Leucogyrophana mollusca</name>
    <dbReference type="NCBI Taxonomy" id="85980"/>
    <lineage>
        <taxon>Eukaryota</taxon>
        <taxon>Fungi</taxon>
        <taxon>Dikarya</taxon>
        <taxon>Basidiomycota</taxon>
        <taxon>Agaricomycotina</taxon>
        <taxon>Agaricomycetes</taxon>
        <taxon>Agaricomycetidae</taxon>
        <taxon>Boletales</taxon>
        <taxon>Boletales incertae sedis</taxon>
        <taxon>Leucogyrophana</taxon>
    </lineage>
</organism>
<comment type="caution">
    <text evidence="1">The sequence shown here is derived from an EMBL/GenBank/DDBJ whole genome shotgun (WGS) entry which is preliminary data.</text>
</comment>
<gene>
    <name evidence="1" type="ORF">BV22DRAFT_1052620</name>
</gene>
<dbReference type="EMBL" id="MU267208">
    <property type="protein sequence ID" value="KAH7917181.1"/>
    <property type="molecule type" value="Genomic_DNA"/>
</dbReference>
<keyword evidence="2" id="KW-1185">Reference proteome</keyword>